<reference evidence="1 2" key="1">
    <citation type="journal article" date="2019" name="Sci. Rep.">
        <title>Orb-weaving spider Araneus ventricosus genome elucidates the spidroin gene catalogue.</title>
        <authorList>
            <person name="Kono N."/>
            <person name="Nakamura H."/>
            <person name="Ohtoshi R."/>
            <person name="Moran D.A.P."/>
            <person name="Shinohara A."/>
            <person name="Yoshida Y."/>
            <person name="Fujiwara M."/>
            <person name="Mori M."/>
            <person name="Tomita M."/>
            <person name="Arakawa K."/>
        </authorList>
    </citation>
    <scope>NUCLEOTIDE SEQUENCE [LARGE SCALE GENOMIC DNA]</scope>
</reference>
<name>A0A4Y2B7H7_ARAVE</name>
<protein>
    <submittedName>
        <fullName evidence="1">Uncharacterized protein</fullName>
    </submittedName>
</protein>
<accession>A0A4Y2B7H7</accession>
<keyword evidence="2" id="KW-1185">Reference proteome</keyword>
<comment type="caution">
    <text evidence="1">The sequence shown here is derived from an EMBL/GenBank/DDBJ whole genome shotgun (WGS) entry which is preliminary data.</text>
</comment>
<dbReference type="Proteomes" id="UP000499080">
    <property type="component" value="Unassembled WGS sequence"/>
</dbReference>
<gene>
    <name evidence="1" type="ORF">AVEN_170896_1</name>
</gene>
<evidence type="ECO:0000313" key="1">
    <source>
        <dbReference type="EMBL" id="GBL87295.1"/>
    </source>
</evidence>
<sequence length="132" mass="15630">MSFSQKFRFSPYLLDLQEKGKKVFQLCQIQKFIRKIPILMKKKQVNVHEVMRSIFNIKSDYNITDSVAISFEKMWYSGEITDIENNDMKVKCMKRHGRNTFTLSEDHYWYKGEEILCKISAPSPLKAGFFSL</sequence>
<proteinExistence type="predicted"/>
<dbReference type="OrthoDB" id="6767591at2759"/>
<dbReference type="EMBL" id="BGPR01158663">
    <property type="protein sequence ID" value="GBL87295.1"/>
    <property type="molecule type" value="Genomic_DNA"/>
</dbReference>
<organism evidence="1 2">
    <name type="scientific">Araneus ventricosus</name>
    <name type="common">Orbweaver spider</name>
    <name type="synonym">Epeira ventricosa</name>
    <dbReference type="NCBI Taxonomy" id="182803"/>
    <lineage>
        <taxon>Eukaryota</taxon>
        <taxon>Metazoa</taxon>
        <taxon>Ecdysozoa</taxon>
        <taxon>Arthropoda</taxon>
        <taxon>Chelicerata</taxon>
        <taxon>Arachnida</taxon>
        <taxon>Araneae</taxon>
        <taxon>Araneomorphae</taxon>
        <taxon>Entelegynae</taxon>
        <taxon>Araneoidea</taxon>
        <taxon>Araneidae</taxon>
        <taxon>Araneus</taxon>
    </lineage>
</organism>
<dbReference type="AlphaFoldDB" id="A0A4Y2B7H7"/>
<evidence type="ECO:0000313" key="2">
    <source>
        <dbReference type="Proteomes" id="UP000499080"/>
    </source>
</evidence>